<comment type="caution">
    <text evidence="2">The sequence shown here is derived from an EMBL/GenBank/DDBJ whole genome shotgun (WGS) entry which is preliminary data.</text>
</comment>
<reference evidence="2 3" key="1">
    <citation type="submission" date="2024-09" db="EMBL/GenBank/DDBJ databases">
        <authorList>
            <person name="Sun Q."/>
            <person name="Mori K."/>
        </authorList>
    </citation>
    <scope>NUCLEOTIDE SEQUENCE [LARGE SCALE GENOMIC DNA]</scope>
    <source>
        <strain evidence="2 3">TBRC 7907</strain>
    </source>
</reference>
<proteinExistence type="predicted"/>
<dbReference type="Proteomes" id="UP001589693">
    <property type="component" value="Unassembled WGS sequence"/>
</dbReference>
<keyword evidence="1" id="KW-0732">Signal</keyword>
<dbReference type="RefSeq" id="WP_377858969.1">
    <property type="nucleotide sequence ID" value="NZ_JBHLZU010000026.1"/>
</dbReference>
<evidence type="ECO:0000313" key="3">
    <source>
        <dbReference type="Proteomes" id="UP001589693"/>
    </source>
</evidence>
<keyword evidence="3" id="KW-1185">Reference proteome</keyword>
<gene>
    <name evidence="2" type="ORF">ACFFQA_28685</name>
</gene>
<dbReference type="EMBL" id="JBHLZU010000026">
    <property type="protein sequence ID" value="MFB9907930.1"/>
    <property type="molecule type" value="Genomic_DNA"/>
</dbReference>
<name>A0ABV6A437_9PSEU</name>
<protein>
    <submittedName>
        <fullName evidence="2">Uncharacterized protein</fullName>
    </submittedName>
</protein>
<feature type="chain" id="PRO_5046869848" evidence="1">
    <location>
        <begin position="36"/>
        <end position="83"/>
    </location>
</feature>
<sequence>MRNLGDTTNKIVGGLTAVAVAAGLLLTTTAGTAAADGDRKYIGSYFSWADCEADAVRYRGSDGDADCFYNSFRDMYDLYAWSF</sequence>
<evidence type="ECO:0000256" key="1">
    <source>
        <dbReference type="SAM" id="SignalP"/>
    </source>
</evidence>
<accession>A0ABV6A437</accession>
<evidence type="ECO:0000313" key="2">
    <source>
        <dbReference type="EMBL" id="MFB9907930.1"/>
    </source>
</evidence>
<feature type="signal peptide" evidence="1">
    <location>
        <begin position="1"/>
        <end position="35"/>
    </location>
</feature>
<organism evidence="2 3">
    <name type="scientific">Allokutzneria oryzae</name>
    <dbReference type="NCBI Taxonomy" id="1378989"/>
    <lineage>
        <taxon>Bacteria</taxon>
        <taxon>Bacillati</taxon>
        <taxon>Actinomycetota</taxon>
        <taxon>Actinomycetes</taxon>
        <taxon>Pseudonocardiales</taxon>
        <taxon>Pseudonocardiaceae</taxon>
        <taxon>Allokutzneria</taxon>
    </lineage>
</organism>